<dbReference type="eggNOG" id="COG0596">
    <property type="taxonomic scope" value="Bacteria"/>
</dbReference>
<evidence type="ECO:0000313" key="4">
    <source>
        <dbReference type="Proteomes" id="UP000006762"/>
    </source>
</evidence>
<reference evidence="3 4" key="1">
    <citation type="submission" date="2012-09" db="EMBL/GenBank/DDBJ databases">
        <title>Celeribacter baekdonensis B30 Genome Sequencing.</title>
        <authorList>
            <person name="Wang W."/>
        </authorList>
    </citation>
    <scope>NUCLEOTIDE SEQUENCE [LARGE SCALE GENOMIC DNA]</scope>
    <source>
        <strain evidence="3 4">B30</strain>
    </source>
</reference>
<accession>K2J0M3</accession>
<feature type="chain" id="PRO_5003858997" evidence="1">
    <location>
        <begin position="21"/>
        <end position="258"/>
    </location>
</feature>
<dbReference type="Proteomes" id="UP000006762">
    <property type="component" value="Unassembled WGS sequence"/>
</dbReference>
<dbReference type="GO" id="GO:0016787">
    <property type="term" value="F:hydrolase activity"/>
    <property type="evidence" value="ECO:0007669"/>
    <property type="project" value="UniProtKB-KW"/>
</dbReference>
<dbReference type="Pfam" id="PF12697">
    <property type="entry name" value="Abhydrolase_6"/>
    <property type="match status" value="1"/>
</dbReference>
<name>K2J0M3_9RHOB</name>
<comment type="caution">
    <text evidence="3">The sequence shown here is derived from an EMBL/GenBank/DDBJ whole genome shotgun (WGS) entry which is preliminary data.</text>
</comment>
<protein>
    <submittedName>
        <fullName evidence="3">Alpha/beta fold family hydrolase</fullName>
    </submittedName>
</protein>
<keyword evidence="3" id="KW-0378">Hydrolase</keyword>
<feature type="domain" description="AB hydrolase-1" evidence="2">
    <location>
        <begin position="35"/>
        <end position="251"/>
    </location>
</feature>
<dbReference type="OrthoDB" id="9793083at2"/>
<feature type="signal peptide" evidence="1">
    <location>
        <begin position="1"/>
        <end position="20"/>
    </location>
</feature>
<organism evidence="3 4">
    <name type="scientific">Celeribacter baekdonensis B30</name>
    <dbReference type="NCBI Taxonomy" id="1208323"/>
    <lineage>
        <taxon>Bacteria</taxon>
        <taxon>Pseudomonadati</taxon>
        <taxon>Pseudomonadota</taxon>
        <taxon>Alphaproteobacteria</taxon>
        <taxon>Rhodobacterales</taxon>
        <taxon>Roseobacteraceae</taxon>
        <taxon>Celeribacter</taxon>
    </lineage>
</organism>
<dbReference type="SUPFAM" id="SSF53474">
    <property type="entry name" value="alpha/beta-Hydrolases"/>
    <property type="match status" value="1"/>
</dbReference>
<sequence length="258" mass="27370">MSMLSPSTRLLLCLALAACAGPSPDVTRATTGPTVVFEAGLGDAADVWDGVALPPEFGRFAWTRAGYGLGPSLLVGRPWPGDRDGRRTGAEVSTHLTQELAQQTVAAPYILVGHSLGALYALQFAKDHSEQVAGIVLVDPRLPGFTAQCKLTGLRGCEVPALLRLTMSDTEQLELAGAPETEAALADLSALRDMPITIMVAEQGGLGEDARWRGLWISYAERFATGFRQARVVPVASGHYIQKTAPALVVAEIKRVIP</sequence>
<dbReference type="InterPro" id="IPR050266">
    <property type="entry name" value="AB_hydrolase_sf"/>
</dbReference>
<dbReference type="EMBL" id="AMRK01000014">
    <property type="protein sequence ID" value="EKE68357.1"/>
    <property type="molecule type" value="Genomic_DNA"/>
</dbReference>
<dbReference type="RefSeq" id="WP_009573712.1">
    <property type="nucleotide sequence ID" value="NZ_AMRK01000014.1"/>
</dbReference>
<dbReference type="InterPro" id="IPR029058">
    <property type="entry name" value="AB_hydrolase_fold"/>
</dbReference>
<proteinExistence type="predicted"/>
<evidence type="ECO:0000313" key="3">
    <source>
        <dbReference type="EMBL" id="EKE68357.1"/>
    </source>
</evidence>
<dbReference type="PANTHER" id="PTHR43798:SF33">
    <property type="entry name" value="HYDROLASE, PUTATIVE (AFU_ORTHOLOGUE AFUA_2G14860)-RELATED"/>
    <property type="match status" value="1"/>
</dbReference>
<dbReference type="GO" id="GO:0016020">
    <property type="term" value="C:membrane"/>
    <property type="evidence" value="ECO:0007669"/>
    <property type="project" value="TreeGrafter"/>
</dbReference>
<gene>
    <name evidence="3" type="ORF">B30_18462</name>
</gene>
<evidence type="ECO:0000259" key="2">
    <source>
        <dbReference type="Pfam" id="PF12697"/>
    </source>
</evidence>
<dbReference type="PANTHER" id="PTHR43798">
    <property type="entry name" value="MONOACYLGLYCEROL LIPASE"/>
    <property type="match status" value="1"/>
</dbReference>
<evidence type="ECO:0000256" key="1">
    <source>
        <dbReference type="SAM" id="SignalP"/>
    </source>
</evidence>
<keyword evidence="4" id="KW-1185">Reference proteome</keyword>
<keyword evidence="1" id="KW-0732">Signal</keyword>
<dbReference type="InterPro" id="IPR000073">
    <property type="entry name" value="AB_hydrolase_1"/>
</dbReference>
<dbReference type="STRING" id="1208323.B30_18462"/>
<dbReference type="AlphaFoldDB" id="K2J0M3"/>
<dbReference type="Gene3D" id="3.40.50.1820">
    <property type="entry name" value="alpha/beta hydrolase"/>
    <property type="match status" value="2"/>
</dbReference>
<dbReference type="PATRIC" id="fig|1208323.3.peg.3813"/>